<reference evidence="5 6" key="1">
    <citation type="submission" date="2019-07" db="EMBL/GenBank/DDBJ databases">
        <title>Whole genome shotgun sequence of Brevifollis gellanilyticus NBRC 108608.</title>
        <authorList>
            <person name="Hosoyama A."/>
            <person name="Uohara A."/>
            <person name="Ohji S."/>
            <person name="Ichikawa N."/>
        </authorList>
    </citation>
    <scope>NUCLEOTIDE SEQUENCE [LARGE SCALE GENOMIC DNA]</scope>
    <source>
        <strain evidence="5 6">NBRC 108608</strain>
    </source>
</reference>
<dbReference type="GO" id="GO:0046872">
    <property type="term" value="F:metal ion binding"/>
    <property type="evidence" value="ECO:0007669"/>
    <property type="project" value="UniProtKB-KW"/>
</dbReference>
<name>A0A512MHP2_9BACT</name>
<keyword evidence="6" id="KW-1185">Reference proteome</keyword>
<sequence>MFTTCAFAAAPAEHPGKALYMKHCTECHGDRGQGVENEYDDLLTGTKSIESLAKQIDRTMPEDDPDLCDAEQSKLIADYIYGAFYSVEAQARLNPPKQELARLTIPQFRNSVMDVIGRFRMGVGFDRPIGGNEGLKGTYRGFEPLKEGDKLPKGIASQRSKDRVKHNFERVDAHVNFHFGAESPEPGKMGTDEFRLNWDGSVIAEETGVYEFIVKSENGFRLWINDDDEADALIDGWVSAGPEVREERKSIYLIGGRSYFLRLEYFKFQEKTSSVELRWKPPHGVEEIIPAHFLRTERTRELMIVNTNFPADDRSSGYERGTTISKDWDSAVTEAAISTAEHVVENLNELAQTKDDAPDRLEKLRKFAFTFVEAAFRRPLTEEQKQLYVETMFKVAKSPETAVKRVVLFTIKSPQFLYPGLMMAEKPDAFDTASRLALALWDSLPDKKLYQAATSGKLQTRDQVKAEALRMIADPRTKAKLHGFFHHWLELEHAESTSKDPKAFPGFNQEVLADLRESLLEFIDSVVWDSKSDYRELLKADYILLNERLGKFYGKPVTGEEFQKVGFDPKQRAGVVTHPYLLASLAYSKQTSPIHRGVFLTRNIVGMSLKPPQMAVSFDESHFDPKLTMREKITELTRNNACMACHGVINPLGFSLENFDAIGRWRTKDNNKPVNPVSEFSDEQGKKIHLSGPRDIVNYVADNPSGHRAFIRHLFNHLVKQQIPAYGPKVLDDLQQKFSASGCNIQNLVLEIAIIATEVKDAPAK</sequence>
<proteinExistence type="predicted"/>
<dbReference type="GO" id="GO:0009055">
    <property type="term" value="F:electron transfer activity"/>
    <property type="evidence" value="ECO:0007669"/>
    <property type="project" value="InterPro"/>
</dbReference>
<gene>
    <name evidence="5" type="ORF">BGE01nite_55480</name>
</gene>
<dbReference type="InterPro" id="IPR013042">
    <property type="entry name" value="DUF1592"/>
</dbReference>
<comment type="caution">
    <text evidence="5">The sequence shown here is derived from an EMBL/GenBank/DDBJ whole genome shotgun (WGS) entry which is preliminary data.</text>
</comment>
<dbReference type="InterPro" id="IPR037524">
    <property type="entry name" value="PA14/GLEYA"/>
</dbReference>
<evidence type="ECO:0000256" key="3">
    <source>
        <dbReference type="ARBA" id="ARBA00023004"/>
    </source>
</evidence>
<organism evidence="5 6">
    <name type="scientific">Brevifollis gellanilyticus</name>
    <dbReference type="NCBI Taxonomy" id="748831"/>
    <lineage>
        <taxon>Bacteria</taxon>
        <taxon>Pseudomonadati</taxon>
        <taxon>Verrucomicrobiota</taxon>
        <taxon>Verrucomicrobiia</taxon>
        <taxon>Verrucomicrobiales</taxon>
        <taxon>Verrucomicrobiaceae</taxon>
    </lineage>
</organism>
<dbReference type="SUPFAM" id="SSF56988">
    <property type="entry name" value="Anthrax protective antigen"/>
    <property type="match status" value="1"/>
</dbReference>
<dbReference type="EMBL" id="BKAG01000080">
    <property type="protein sequence ID" value="GEP46257.1"/>
    <property type="molecule type" value="Genomic_DNA"/>
</dbReference>
<dbReference type="PROSITE" id="PS51820">
    <property type="entry name" value="PA14"/>
    <property type="match status" value="1"/>
</dbReference>
<accession>A0A512MHP2</accession>
<dbReference type="InterPro" id="IPR036909">
    <property type="entry name" value="Cyt_c-like_dom_sf"/>
</dbReference>
<feature type="domain" description="PA14" evidence="4">
    <location>
        <begin position="130"/>
        <end position="293"/>
    </location>
</feature>
<dbReference type="Pfam" id="PF07631">
    <property type="entry name" value="PSD4"/>
    <property type="match status" value="1"/>
</dbReference>
<evidence type="ECO:0000313" key="5">
    <source>
        <dbReference type="EMBL" id="GEP46257.1"/>
    </source>
</evidence>
<keyword evidence="1" id="KW-0349">Heme</keyword>
<dbReference type="GO" id="GO:0020037">
    <property type="term" value="F:heme binding"/>
    <property type="evidence" value="ECO:0007669"/>
    <property type="project" value="InterPro"/>
</dbReference>
<protein>
    <recommendedName>
        <fullName evidence="4">PA14 domain-containing protein</fullName>
    </recommendedName>
</protein>
<dbReference type="InterPro" id="IPR009056">
    <property type="entry name" value="Cyt_c-like_dom"/>
</dbReference>
<dbReference type="Gene3D" id="1.10.760.10">
    <property type="entry name" value="Cytochrome c-like domain"/>
    <property type="match status" value="1"/>
</dbReference>
<dbReference type="AlphaFoldDB" id="A0A512MHP2"/>
<keyword evidence="3" id="KW-0408">Iron</keyword>
<evidence type="ECO:0000259" key="4">
    <source>
        <dbReference type="PROSITE" id="PS51820"/>
    </source>
</evidence>
<dbReference type="Pfam" id="PF07627">
    <property type="entry name" value="PSCyt3"/>
    <property type="match status" value="1"/>
</dbReference>
<dbReference type="InterPro" id="IPR013039">
    <property type="entry name" value="DUF1588"/>
</dbReference>
<dbReference type="SUPFAM" id="SSF46626">
    <property type="entry name" value="Cytochrome c"/>
    <property type="match status" value="1"/>
</dbReference>
<dbReference type="Proteomes" id="UP000321577">
    <property type="component" value="Unassembled WGS sequence"/>
</dbReference>
<dbReference type="Pfam" id="PF07691">
    <property type="entry name" value="PA14"/>
    <property type="match status" value="1"/>
</dbReference>
<dbReference type="Pfam" id="PF13442">
    <property type="entry name" value="Cytochrome_CBB3"/>
    <property type="match status" value="1"/>
</dbReference>
<evidence type="ECO:0000256" key="2">
    <source>
        <dbReference type="ARBA" id="ARBA00022723"/>
    </source>
</evidence>
<evidence type="ECO:0000313" key="6">
    <source>
        <dbReference type="Proteomes" id="UP000321577"/>
    </source>
</evidence>
<dbReference type="SMART" id="SM00758">
    <property type="entry name" value="PA14"/>
    <property type="match status" value="1"/>
</dbReference>
<dbReference type="Gene3D" id="3.90.182.10">
    <property type="entry name" value="Toxin - Anthrax Protective Antigen,domain 1"/>
    <property type="match status" value="1"/>
</dbReference>
<keyword evidence="2" id="KW-0479">Metal-binding</keyword>
<dbReference type="InterPro" id="IPR011658">
    <property type="entry name" value="PA14_dom"/>
</dbReference>
<evidence type="ECO:0000256" key="1">
    <source>
        <dbReference type="ARBA" id="ARBA00022617"/>
    </source>
</evidence>